<evidence type="ECO:0000313" key="1">
    <source>
        <dbReference type="EMBL" id="WAT01032.1"/>
    </source>
</evidence>
<dbReference type="Proteomes" id="UP001164712">
    <property type="component" value="Chromosome"/>
</dbReference>
<sequence length="137" mass="14917">MRIAIGLLVVALLALLAAAGYAHHLSIQLESANRIVGTLSAGIESRDAAIARLQDESAEREKSELALRMLLGDANSAARNREAKIQRLIAENETLKTWFNAALPDAVIRLQERPAFASANDYLRWLSEGNELPISGK</sequence>
<keyword evidence="2" id="KW-1185">Reference proteome</keyword>
<accession>A0ABY7HPU0</accession>
<dbReference type="InterPro" id="IPR020000">
    <property type="entry name" value="Phage_P2_LysB"/>
</dbReference>
<evidence type="ECO:0000313" key="2">
    <source>
        <dbReference type="Proteomes" id="UP001164712"/>
    </source>
</evidence>
<name>A0ABY7HPU0_9GAMM</name>
<reference evidence="1" key="1">
    <citation type="submission" date="2022-12" db="EMBL/GenBank/DDBJ databases">
        <title>Complete genome sequence of an Australian strain of Rouxiella badensis DAR84756 and resolution of the R. badensis DSM100043 and R. chamberiensis DSM28324 genomes.</title>
        <authorList>
            <person name="Paul S."/>
            <person name="Anderson P.J."/>
            <person name="Maynard G."/>
            <person name="Dyall-Smith M."/>
            <person name="Kudinha T."/>
        </authorList>
    </citation>
    <scope>NUCLEOTIDE SEQUENCE</scope>
    <source>
        <strain evidence="1">DSM 28324</strain>
    </source>
</reference>
<proteinExistence type="predicted"/>
<gene>
    <name evidence="1" type="primary">lysB</name>
    <name evidence="1" type="ORF">O1V66_20095</name>
</gene>
<dbReference type="EMBL" id="CP114058">
    <property type="protein sequence ID" value="WAT01032.1"/>
    <property type="molecule type" value="Genomic_DNA"/>
</dbReference>
<protein>
    <submittedName>
        <fullName evidence="1">Rz-like lysis system protein LysB</fullName>
    </submittedName>
</protein>
<organism evidence="1 2">
    <name type="scientific">Rouxiella chamberiensis</name>
    <dbReference type="NCBI Taxonomy" id="1513468"/>
    <lineage>
        <taxon>Bacteria</taxon>
        <taxon>Pseudomonadati</taxon>
        <taxon>Pseudomonadota</taxon>
        <taxon>Gammaproteobacteria</taxon>
        <taxon>Enterobacterales</taxon>
        <taxon>Yersiniaceae</taxon>
        <taxon>Rouxiella</taxon>
    </lineage>
</organism>
<dbReference type="NCBIfam" id="TIGR03495">
    <property type="entry name" value="phage_LysB"/>
    <property type="match status" value="1"/>
</dbReference>
<dbReference type="RefSeq" id="WP_072045108.1">
    <property type="nucleotide sequence ID" value="NZ_CP114058.1"/>
</dbReference>